<gene>
    <name evidence="3" type="primary">LOC105424724</name>
</gene>
<evidence type="ECO:0000256" key="1">
    <source>
        <dbReference type="SAM" id="Phobius"/>
    </source>
</evidence>
<dbReference type="OrthoDB" id="7553192at2759"/>
<keyword evidence="1" id="KW-0472">Membrane</keyword>
<dbReference type="SUPFAM" id="SSF53850">
    <property type="entry name" value="Periplasmic binding protein-like II"/>
    <property type="match status" value="1"/>
</dbReference>
<feature type="transmembrane region" description="Helical" evidence="1">
    <location>
        <begin position="6"/>
        <end position="25"/>
    </location>
</feature>
<dbReference type="GeneID" id="105424724"/>
<keyword evidence="2" id="KW-1185">Reference proteome</keyword>
<protein>
    <submittedName>
        <fullName evidence="3">Uncharacterized protein LOC105424724</fullName>
    </submittedName>
</protein>
<organism evidence="2 3">
    <name type="scientific">Pogonomyrmex barbatus</name>
    <name type="common">red harvester ant</name>
    <dbReference type="NCBI Taxonomy" id="144034"/>
    <lineage>
        <taxon>Eukaryota</taxon>
        <taxon>Metazoa</taxon>
        <taxon>Ecdysozoa</taxon>
        <taxon>Arthropoda</taxon>
        <taxon>Hexapoda</taxon>
        <taxon>Insecta</taxon>
        <taxon>Pterygota</taxon>
        <taxon>Neoptera</taxon>
        <taxon>Endopterygota</taxon>
        <taxon>Hymenoptera</taxon>
        <taxon>Apocrita</taxon>
        <taxon>Aculeata</taxon>
        <taxon>Formicoidea</taxon>
        <taxon>Formicidae</taxon>
        <taxon>Myrmicinae</taxon>
        <taxon>Pogonomyrmex</taxon>
    </lineage>
</organism>
<evidence type="ECO:0000313" key="3">
    <source>
        <dbReference type="RefSeq" id="XP_011633414.1"/>
    </source>
</evidence>
<sequence>MLEVSLGLFCSIIYMSFSAVLFIYITKSIFIPPFDSFESLVTKTKYNVISLKGSTGSIAFKVLKAEPLIEARRTKRLIITSKIEDMHKMACFEKKKKYAIYQGEDADKVTGHIMCHLDKIGEPYAKAWVTSGIVKNFKYKRAIDLGILKLMEVGLLNILKDRWLEQNIEENHQNNGEIRSIEIQQVSLVIAVICCGAITALIILIIENIVFVYKLKQL</sequence>
<keyword evidence="1" id="KW-1133">Transmembrane helix</keyword>
<dbReference type="RefSeq" id="XP_011633414.1">
    <property type="nucleotide sequence ID" value="XM_011635112.1"/>
</dbReference>
<reference evidence="3" key="1">
    <citation type="submission" date="2025-08" db="UniProtKB">
        <authorList>
            <consortium name="RefSeq"/>
        </authorList>
    </citation>
    <scope>IDENTIFICATION</scope>
</reference>
<accession>A0A6I9W4K4</accession>
<dbReference type="KEGG" id="pbar:105424724"/>
<keyword evidence="1" id="KW-0812">Transmembrane</keyword>
<proteinExistence type="predicted"/>
<dbReference type="Proteomes" id="UP000504615">
    <property type="component" value="Unplaced"/>
</dbReference>
<name>A0A6I9W4K4_9HYME</name>
<dbReference type="AlphaFoldDB" id="A0A6I9W4K4"/>
<evidence type="ECO:0000313" key="2">
    <source>
        <dbReference type="Proteomes" id="UP000504615"/>
    </source>
</evidence>
<feature type="transmembrane region" description="Helical" evidence="1">
    <location>
        <begin position="188"/>
        <end position="213"/>
    </location>
</feature>
<dbReference type="Gene3D" id="3.40.190.10">
    <property type="entry name" value="Periplasmic binding protein-like II"/>
    <property type="match status" value="2"/>
</dbReference>